<dbReference type="SMART" id="SM00044">
    <property type="entry name" value="CYCc"/>
    <property type="match status" value="1"/>
</dbReference>
<dbReference type="GO" id="GO:0035556">
    <property type="term" value="P:intracellular signal transduction"/>
    <property type="evidence" value="ECO:0007669"/>
    <property type="project" value="InterPro"/>
</dbReference>
<dbReference type="PROSITE" id="PS50125">
    <property type="entry name" value="GUANYLATE_CYCLASE_2"/>
    <property type="match status" value="1"/>
</dbReference>
<dbReference type="Pfam" id="PF13424">
    <property type="entry name" value="TPR_12"/>
    <property type="match status" value="1"/>
</dbReference>
<evidence type="ECO:0000313" key="2">
    <source>
        <dbReference type="EMBL" id="MBA8804511.1"/>
    </source>
</evidence>
<dbReference type="AlphaFoldDB" id="A0A7W3J1G5"/>
<accession>A0A7W3J1G5</accession>
<dbReference type="GO" id="GO:0009190">
    <property type="term" value="P:cyclic nucleotide biosynthetic process"/>
    <property type="evidence" value="ECO:0007669"/>
    <property type="project" value="InterPro"/>
</dbReference>
<dbReference type="InterPro" id="IPR029787">
    <property type="entry name" value="Nucleotide_cyclase"/>
</dbReference>
<dbReference type="PANTHER" id="PTHR47691:SF3">
    <property type="entry name" value="HTH-TYPE TRANSCRIPTIONAL REGULATOR RV0890C-RELATED"/>
    <property type="match status" value="1"/>
</dbReference>
<name>A0A7W3J1G5_9ACTN</name>
<dbReference type="Gene3D" id="1.25.40.10">
    <property type="entry name" value="Tetratricopeptide repeat domain"/>
    <property type="match status" value="1"/>
</dbReference>
<evidence type="ECO:0000313" key="3">
    <source>
        <dbReference type="Proteomes" id="UP000580910"/>
    </source>
</evidence>
<protein>
    <submittedName>
        <fullName evidence="2">Putative ATPase/class 3 adenylate cyclase</fullName>
    </submittedName>
</protein>
<reference evidence="2 3" key="1">
    <citation type="submission" date="2020-07" db="EMBL/GenBank/DDBJ databases">
        <title>Sequencing the genomes of 1000 actinobacteria strains.</title>
        <authorList>
            <person name="Klenk H.-P."/>
        </authorList>
    </citation>
    <scope>NUCLEOTIDE SEQUENCE [LARGE SCALE GENOMIC DNA]</scope>
    <source>
        <strain evidence="2 3">DSM 21349</strain>
    </source>
</reference>
<dbReference type="InterPro" id="IPR027417">
    <property type="entry name" value="P-loop_NTPase"/>
</dbReference>
<dbReference type="RefSeq" id="WP_182540078.1">
    <property type="nucleotide sequence ID" value="NZ_JACGXA010000001.1"/>
</dbReference>
<organism evidence="2 3">
    <name type="scientific">Nocardioides ginsengisegetis</name>
    <dbReference type="NCBI Taxonomy" id="661491"/>
    <lineage>
        <taxon>Bacteria</taxon>
        <taxon>Bacillati</taxon>
        <taxon>Actinomycetota</taxon>
        <taxon>Actinomycetes</taxon>
        <taxon>Propionibacteriales</taxon>
        <taxon>Nocardioidaceae</taxon>
        <taxon>Nocardioides</taxon>
    </lineage>
</organism>
<feature type="domain" description="Guanylate cyclase" evidence="1">
    <location>
        <begin position="11"/>
        <end position="123"/>
    </location>
</feature>
<dbReference type="GO" id="GO:0004016">
    <property type="term" value="F:adenylate cyclase activity"/>
    <property type="evidence" value="ECO:0007669"/>
    <property type="project" value="UniProtKB-ARBA"/>
</dbReference>
<dbReference type="InterPro" id="IPR011990">
    <property type="entry name" value="TPR-like_helical_dom_sf"/>
</dbReference>
<dbReference type="Pfam" id="PF00211">
    <property type="entry name" value="Guanylate_cyc"/>
    <property type="match status" value="1"/>
</dbReference>
<dbReference type="Gene3D" id="3.40.50.300">
    <property type="entry name" value="P-loop containing nucleotide triphosphate hydrolases"/>
    <property type="match status" value="1"/>
</dbReference>
<dbReference type="InterPro" id="IPR041664">
    <property type="entry name" value="AAA_16"/>
</dbReference>
<dbReference type="EMBL" id="JACGXA010000001">
    <property type="protein sequence ID" value="MBA8804511.1"/>
    <property type="molecule type" value="Genomic_DNA"/>
</dbReference>
<dbReference type="Pfam" id="PF13191">
    <property type="entry name" value="AAA_16"/>
    <property type="match status" value="1"/>
</dbReference>
<gene>
    <name evidence="2" type="ORF">FB382_002802</name>
</gene>
<dbReference type="PRINTS" id="PR00364">
    <property type="entry name" value="DISEASERSIST"/>
</dbReference>
<comment type="caution">
    <text evidence="2">The sequence shown here is derived from an EMBL/GenBank/DDBJ whole genome shotgun (WGS) entry which is preliminary data.</text>
</comment>
<evidence type="ECO:0000259" key="1">
    <source>
        <dbReference type="PROSITE" id="PS50125"/>
    </source>
</evidence>
<dbReference type="PANTHER" id="PTHR47691">
    <property type="entry name" value="REGULATOR-RELATED"/>
    <property type="match status" value="1"/>
</dbReference>
<dbReference type="SUPFAM" id="SSF48452">
    <property type="entry name" value="TPR-like"/>
    <property type="match status" value="1"/>
</dbReference>
<proteinExistence type="predicted"/>
<dbReference type="SUPFAM" id="SSF55073">
    <property type="entry name" value="Nucleotide cyclase"/>
    <property type="match status" value="1"/>
</dbReference>
<dbReference type="Gene3D" id="3.30.70.1230">
    <property type="entry name" value="Nucleotide cyclase"/>
    <property type="match status" value="1"/>
</dbReference>
<sequence length="857" mass="92361">MDVELPSGTVSLLFSDIEGSTALLSRAGESYAEVLDAQRRILREAWTTYGGNELGTEGDSFYVVFATARSAVLAAAAGQRALAAHEWPGGAVVRVRMGIHSGDPARHADAYVGLDVHRAARVAAAAHGGQVVLTDVTRQLLGPLPDGLGTTDLGWHRFRDLAAPEHLHQLTGPGLDEAFPPLKSLGAVSRLPAETTPLVGRDRELADLLDLVSSGRARLVTLTGLGGAGKTRLATALAASLGDTFPGGVYFVPCAAVTDPARIWTAIAEALGLGGDVAGRDSVLDHLGDQRLVLVLDNLEHLPTADAVVADLLDSVRGLVVVVTSRRPLHLRGESVRSVEPLPGPEAVELFLQQARLVRPDLVLDQRYVDDVVELCRRLDGLPLAVELAAARTRLLSPGALLVQLRSSTALGDNAADRPARHRTIRDTIAWSHDLLEPHLQRVFRRLAVFVEGAGFDGVQAVAADGQDPFDAVAELADAALVVLGEDSDRQPRVVLLATVRDVALELLADSGEEDDVRRAHAAYCAELVARLTARLHTAGDVDARCQLRTDYPNIREALAWTLRPGAAVPPPPDLAALGVHLAAMLRELWRLPDPEPDPDEWLRRAVELAGDEDSPDLAAVLGALGMGVDEGMVTRALEMSRRLGDDRRTAEALHLLERFHTDDHERCRALLDESIALARRADDRLRLSWVLGRRADLHVRAGEPEQALDRLAEVVTLTRQRGDQRTELEARLDMVEPLLELGRVGEARTLLRELVELARQVGEEILTADLLDGYARLLAALAIDDVAALVLGAHTAAVARLYDVRDADDELARWLAHSPMTAGRDRLGGMWDLYVRAGRSESVDAALEIAMRATSG</sequence>
<dbReference type="SUPFAM" id="SSF52540">
    <property type="entry name" value="P-loop containing nucleoside triphosphate hydrolases"/>
    <property type="match status" value="1"/>
</dbReference>
<dbReference type="Proteomes" id="UP000580910">
    <property type="component" value="Unassembled WGS sequence"/>
</dbReference>
<keyword evidence="3" id="KW-1185">Reference proteome</keyword>
<dbReference type="InterPro" id="IPR001054">
    <property type="entry name" value="A/G_cyclase"/>
</dbReference>